<proteinExistence type="inferred from homology"/>
<organism evidence="5 6">
    <name type="scientific">Adiantum capillus-veneris</name>
    <name type="common">Maidenhair fern</name>
    <dbReference type="NCBI Taxonomy" id="13818"/>
    <lineage>
        <taxon>Eukaryota</taxon>
        <taxon>Viridiplantae</taxon>
        <taxon>Streptophyta</taxon>
        <taxon>Embryophyta</taxon>
        <taxon>Tracheophyta</taxon>
        <taxon>Polypodiopsida</taxon>
        <taxon>Polypodiidae</taxon>
        <taxon>Polypodiales</taxon>
        <taxon>Pteridineae</taxon>
        <taxon>Pteridaceae</taxon>
        <taxon>Vittarioideae</taxon>
        <taxon>Adiantum</taxon>
    </lineage>
</organism>
<name>A0A9D4VDE4_ADICA</name>
<dbReference type="AlphaFoldDB" id="A0A9D4VDE4"/>
<protein>
    <recommendedName>
        <fullName evidence="7">Beta-glucosidase</fullName>
    </recommendedName>
</protein>
<evidence type="ECO:0000313" key="5">
    <source>
        <dbReference type="EMBL" id="KAI5083616.1"/>
    </source>
</evidence>
<dbReference type="OrthoDB" id="65569at2759"/>
<comment type="caution">
    <text evidence="5">The sequence shown here is derived from an EMBL/GenBank/DDBJ whole genome shotgun (WGS) entry which is preliminary data.</text>
</comment>
<sequence length="266" mass="30219">MAGNSATEPYITGHNVLLAHAATVDLYRRTYQPSQQGEIGMAIWFRWYEPLTIFTEDKEAGARAMVFSVGWFIEPVLYGDYPISMKKIVGSRLPSFTEEESECIRGSVDFIGLNAVTSIYVTADEQRNVSFPGYFEGWGVKRTAYRDGVVIGRYNSVYYAPWGLEKVINYMRTYYDNIPTYVTALGWGLPSTTTVNDEVRVEFYAQYLQYLIKGISAGADVRGMFAWSLMDGFKTIYDCIIWMMHLTDTPNSRPCGSRTCSRPIQI</sequence>
<reference evidence="5" key="1">
    <citation type="submission" date="2021-01" db="EMBL/GenBank/DDBJ databases">
        <title>Adiantum capillus-veneris genome.</title>
        <authorList>
            <person name="Fang Y."/>
            <person name="Liao Q."/>
        </authorList>
    </citation>
    <scope>NUCLEOTIDE SEQUENCE</scope>
    <source>
        <strain evidence="5">H3</strain>
        <tissue evidence="5">Leaf</tissue>
    </source>
</reference>
<gene>
    <name evidence="5" type="ORF">GOP47_0003359</name>
</gene>
<dbReference type="Gene3D" id="3.20.20.80">
    <property type="entry name" value="Glycosidases"/>
    <property type="match status" value="1"/>
</dbReference>
<keyword evidence="6" id="KW-1185">Reference proteome</keyword>
<dbReference type="PANTHER" id="PTHR10353">
    <property type="entry name" value="GLYCOSYL HYDROLASE"/>
    <property type="match status" value="1"/>
</dbReference>
<dbReference type="GO" id="GO:0005975">
    <property type="term" value="P:carbohydrate metabolic process"/>
    <property type="evidence" value="ECO:0007669"/>
    <property type="project" value="InterPro"/>
</dbReference>
<evidence type="ECO:0000256" key="1">
    <source>
        <dbReference type="ARBA" id="ARBA00010838"/>
    </source>
</evidence>
<dbReference type="EMBL" id="JABFUD020000002">
    <property type="protein sequence ID" value="KAI5083616.1"/>
    <property type="molecule type" value="Genomic_DNA"/>
</dbReference>
<dbReference type="PANTHER" id="PTHR10353:SF36">
    <property type="entry name" value="LP05116P"/>
    <property type="match status" value="1"/>
</dbReference>
<dbReference type="Pfam" id="PF00232">
    <property type="entry name" value="Glyco_hydro_1"/>
    <property type="match status" value="1"/>
</dbReference>
<dbReference type="SUPFAM" id="SSF51445">
    <property type="entry name" value="(Trans)glycosidases"/>
    <property type="match status" value="1"/>
</dbReference>
<evidence type="ECO:0000256" key="2">
    <source>
        <dbReference type="ARBA" id="ARBA00022801"/>
    </source>
</evidence>
<evidence type="ECO:0008006" key="7">
    <source>
        <dbReference type="Google" id="ProtNLM"/>
    </source>
</evidence>
<comment type="similarity">
    <text evidence="1 4">Belongs to the glycosyl hydrolase 1 family.</text>
</comment>
<evidence type="ECO:0000256" key="4">
    <source>
        <dbReference type="RuleBase" id="RU003690"/>
    </source>
</evidence>
<dbReference type="InterPro" id="IPR017853">
    <property type="entry name" value="GH"/>
</dbReference>
<dbReference type="GO" id="GO:0008422">
    <property type="term" value="F:beta-glucosidase activity"/>
    <property type="evidence" value="ECO:0007669"/>
    <property type="project" value="TreeGrafter"/>
</dbReference>
<keyword evidence="3" id="KW-0326">Glycosidase</keyword>
<evidence type="ECO:0000256" key="3">
    <source>
        <dbReference type="ARBA" id="ARBA00023295"/>
    </source>
</evidence>
<dbReference type="InterPro" id="IPR001360">
    <property type="entry name" value="Glyco_hydro_1"/>
</dbReference>
<keyword evidence="2" id="KW-0378">Hydrolase</keyword>
<accession>A0A9D4VDE4</accession>
<dbReference type="PRINTS" id="PR00131">
    <property type="entry name" value="GLHYDRLASE1"/>
</dbReference>
<evidence type="ECO:0000313" key="6">
    <source>
        <dbReference type="Proteomes" id="UP000886520"/>
    </source>
</evidence>
<dbReference type="Proteomes" id="UP000886520">
    <property type="component" value="Chromosome 3"/>
</dbReference>